<evidence type="ECO:0000256" key="7">
    <source>
        <dbReference type="ARBA" id="ARBA00022989"/>
    </source>
</evidence>
<dbReference type="InterPro" id="IPR045861">
    <property type="entry name" value="CorA_cytoplasmic_dom"/>
</dbReference>
<dbReference type="InterPro" id="IPR045863">
    <property type="entry name" value="CorA_TM1_TM2"/>
</dbReference>
<comment type="subcellular location">
    <subcellularLocation>
        <location evidence="1">Cell membrane</location>
        <topology evidence="1">Multi-pass membrane protein</topology>
    </subcellularLocation>
    <subcellularLocation>
        <location evidence="12">Membrane</location>
        <topology evidence="12">Multi-pass membrane protein</topology>
    </subcellularLocation>
</comment>
<dbReference type="GO" id="GO:0015095">
    <property type="term" value="F:magnesium ion transmembrane transporter activity"/>
    <property type="evidence" value="ECO:0007669"/>
    <property type="project" value="UniProtKB-UniRule"/>
</dbReference>
<sequence length="354" mass="40415">MAKKAPVQQRVQREQLPVAEITDHCRVYVDGVNQTDSQAHPATLDHVRKLEAQGHDAFVWLSLYEPTERHMHQIAEDFQIHELITEDAVSAHQRPKVERYDSQLFMVVRSIIYRDQDTVKDARQIIESGEVQMLVGPNFIITIRHRTRLPGLESRLDDAEELASYGPMGIAWAMSDHLVDHYLRVVDVLSTEVDELEEEVFTPNSRIDIQTIYNLKREILEMRHAIDPLAPALRQLIAGNEDMIGKQLRSYFRDVLDHEMQAKDQVASFDERLSALIDAGVAIISLQQNSDMRAISAYVGMAAVPTLIAGVYGMNFDNMPELHTEHGYFVVVALMVFIVLGLWVTFKKMGWLDK</sequence>
<evidence type="ECO:0000256" key="9">
    <source>
        <dbReference type="ARBA" id="ARBA00023136"/>
    </source>
</evidence>
<dbReference type="GO" id="GO:0015087">
    <property type="term" value="F:cobalt ion transmembrane transporter activity"/>
    <property type="evidence" value="ECO:0007669"/>
    <property type="project" value="UniProtKB-UniRule"/>
</dbReference>
<comment type="function">
    <text evidence="11">Mediates influx of magnesium ions. Alternates between open and closed states. Activated by low cytoplasmic Mg(2+) levels. Inactive when cytoplasmic Mg(2+) levels are high.</text>
</comment>
<keyword evidence="4 12" id="KW-1003">Cell membrane</keyword>
<keyword evidence="5 12" id="KW-0812">Transmembrane</keyword>
<gene>
    <name evidence="12 13" type="primary">corA</name>
    <name evidence="13" type="ORF">CGERO_05420</name>
</gene>
<dbReference type="AlphaFoldDB" id="A0A3G6J0B4"/>
<dbReference type="Proteomes" id="UP000271587">
    <property type="component" value="Chromosome"/>
</dbReference>
<keyword evidence="9 12" id="KW-0472">Membrane</keyword>
<feature type="transmembrane region" description="Helical" evidence="12">
    <location>
        <begin position="326"/>
        <end position="346"/>
    </location>
</feature>
<comment type="catalytic activity">
    <reaction evidence="10">
        <text>Mg(2+)(in) = Mg(2+)(out)</text>
        <dbReference type="Rhea" id="RHEA:29827"/>
        <dbReference type="ChEBI" id="CHEBI:18420"/>
    </reaction>
</comment>
<evidence type="ECO:0000256" key="4">
    <source>
        <dbReference type="ARBA" id="ARBA00022475"/>
    </source>
</evidence>
<dbReference type="NCBIfam" id="TIGR00383">
    <property type="entry name" value="corA"/>
    <property type="match status" value="1"/>
</dbReference>
<organism evidence="13 14">
    <name type="scientific">Corynebacterium gerontici</name>
    <dbReference type="NCBI Taxonomy" id="2079234"/>
    <lineage>
        <taxon>Bacteria</taxon>
        <taxon>Bacillati</taxon>
        <taxon>Actinomycetota</taxon>
        <taxon>Actinomycetes</taxon>
        <taxon>Mycobacteriales</taxon>
        <taxon>Corynebacteriaceae</taxon>
        <taxon>Corynebacterium</taxon>
    </lineage>
</organism>
<keyword evidence="7 12" id="KW-1133">Transmembrane helix</keyword>
<dbReference type="SUPFAM" id="SSF143865">
    <property type="entry name" value="CorA soluble domain-like"/>
    <property type="match status" value="1"/>
</dbReference>
<evidence type="ECO:0000313" key="13">
    <source>
        <dbReference type="EMBL" id="AZA11392.1"/>
    </source>
</evidence>
<evidence type="ECO:0000256" key="1">
    <source>
        <dbReference type="ARBA" id="ARBA00004651"/>
    </source>
</evidence>
<dbReference type="GO" id="GO:0005886">
    <property type="term" value="C:plasma membrane"/>
    <property type="evidence" value="ECO:0007669"/>
    <property type="project" value="UniProtKB-SubCell"/>
</dbReference>
<dbReference type="RefSeq" id="WP_123933957.1">
    <property type="nucleotide sequence ID" value="NZ_CP033897.1"/>
</dbReference>
<evidence type="ECO:0000256" key="8">
    <source>
        <dbReference type="ARBA" id="ARBA00023065"/>
    </source>
</evidence>
<evidence type="ECO:0000256" key="2">
    <source>
        <dbReference type="ARBA" id="ARBA00009765"/>
    </source>
</evidence>
<evidence type="ECO:0000256" key="12">
    <source>
        <dbReference type="RuleBase" id="RU362010"/>
    </source>
</evidence>
<dbReference type="FunFam" id="1.20.58.340:FF:000004">
    <property type="entry name" value="Magnesium transport protein CorA"/>
    <property type="match status" value="1"/>
</dbReference>
<evidence type="ECO:0000256" key="11">
    <source>
        <dbReference type="ARBA" id="ARBA00045497"/>
    </source>
</evidence>
<keyword evidence="3 12" id="KW-0813">Transport</keyword>
<evidence type="ECO:0000256" key="3">
    <source>
        <dbReference type="ARBA" id="ARBA00022448"/>
    </source>
</evidence>
<comment type="similarity">
    <text evidence="2 12">Belongs to the CorA metal ion transporter (MIT) (TC 1.A.35) family.</text>
</comment>
<dbReference type="Gene3D" id="3.30.460.20">
    <property type="entry name" value="CorA soluble domain-like"/>
    <property type="match status" value="1"/>
</dbReference>
<keyword evidence="6 12" id="KW-0460">Magnesium</keyword>
<evidence type="ECO:0000313" key="14">
    <source>
        <dbReference type="Proteomes" id="UP000271587"/>
    </source>
</evidence>
<dbReference type="InterPro" id="IPR004488">
    <property type="entry name" value="Mg/Co-transport_prot_CorA"/>
</dbReference>
<keyword evidence="8 12" id="KW-0406">Ion transport</keyword>
<dbReference type="GO" id="GO:0050897">
    <property type="term" value="F:cobalt ion binding"/>
    <property type="evidence" value="ECO:0007669"/>
    <property type="project" value="TreeGrafter"/>
</dbReference>
<dbReference type="OrthoDB" id="9803416at2"/>
<dbReference type="EMBL" id="CP033897">
    <property type="protein sequence ID" value="AZA11392.1"/>
    <property type="molecule type" value="Genomic_DNA"/>
</dbReference>
<reference evidence="13 14" key="1">
    <citation type="submission" date="2018-11" db="EMBL/GenBank/DDBJ databases">
        <authorList>
            <person name="Kleinhagauer T."/>
            <person name="Glaeser S.P."/>
            <person name="Spergser J."/>
            <person name="Ruckert C."/>
            <person name="Kaempfer P."/>
            <person name="Busse H.-J."/>
        </authorList>
    </citation>
    <scope>NUCLEOTIDE SEQUENCE [LARGE SCALE GENOMIC DNA]</scope>
    <source>
        <strain evidence="13 14">W8</strain>
    </source>
</reference>
<dbReference type="InterPro" id="IPR002523">
    <property type="entry name" value="MgTranspt_CorA/ZnTranspt_ZntB"/>
</dbReference>
<accession>A0A3G6J0B4</accession>
<evidence type="ECO:0000256" key="6">
    <source>
        <dbReference type="ARBA" id="ARBA00022842"/>
    </source>
</evidence>
<keyword evidence="14" id="KW-1185">Reference proteome</keyword>
<proteinExistence type="inferred from homology"/>
<dbReference type="PANTHER" id="PTHR46494:SF1">
    <property type="entry name" value="CORA FAMILY METAL ION TRANSPORTER (EUROFUNG)"/>
    <property type="match status" value="1"/>
</dbReference>
<dbReference type="PANTHER" id="PTHR46494">
    <property type="entry name" value="CORA FAMILY METAL ION TRANSPORTER (EUROFUNG)"/>
    <property type="match status" value="1"/>
</dbReference>
<dbReference type="Pfam" id="PF01544">
    <property type="entry name" value="CorA"/>
    <property type="match status" value="1"/>
</dbReference>
<dbReference type="CDD" id="cd12830">
    <property type="entry name" value="MtCorA-like"/>
    <property type="match status" value="1"/>
</dbReference>
<evidence type="ECO:0000256" key="5">
    <source>
        <dbReference type="ARBA" id="ARBA00022692"/>
    </source>
</evidence>
<feature type="transmembrane region" description="Helical" evidence="12">
    <location>
        <begin position="295"/>
        <end position="314"/>
    </location>
</feature>
<protein>
    <recommendedName>
        <fullName evidence="12">Magnesium transport protein CorA</fullName>
    </recommendedName>
</protein>
<name>A0A3G6J0B4_9CORY</name>
<dbReference type="KEGG" id="cgk:CGERO_05420"/>
<evidence type="ECO:0000256" key="10">
    <source>
        <dbReference type="ARBA" id="ARBA00034269"/>
    </source>
</evidence>
<dbReference type="SUPFAM" id="SSF144083">
    <property type="entry name" value="Magnesium transport protein CorA, transmembrane region"/>
    <property type="match status" value="1"/>
</dbReference>
<dbReference type="GO" id="GO:0000287">
    <property type="term" value="F:magnesium ion binding"/>
    <property type="evidence" value="ECO:0007669"/>
    <property type="project" value="TreeGrafter"/>
</dbReference>
<dbReference type="Gene3D" id="1.20.58.340">
    <property type="entry name" value="Magnesium transport protein CorA, transmembrane region"/>
    <property type="match status" value="2"/>
</dbReference>